<dbReference type="PANTHER" id="PTHR42930">
    <property type="entry name" value="PHOSPHATE-SPECIFIC TRANSPORT SYSTEM ACCESSORY PROTEIN PHOU"/>
    <property type="match status" value="1"/>
</dbReference>
<evidence type="ECO:0000259" key="8">
    <source>
        <dbReference type="Pfam" id="PF01895"/>
    </source>
</evidence>
<evidence type="ECO:0000313" key="9">
    <source>
        <dbReference type="EMBL" id="KAF0133771.1"/>
    </source>
</evidence>
<evidence type="ECO:0000256" key="5">
    <source>
        <dbReference type="ARBA" id="ARBA00022490"/>
    </source>
</evidence>
<evidence type="ECO:0000256" key="2">
    <source>
        <dbReference type="ARBA" id="ARBA00008107"/>
    </source>
</evidence>
<evidence type="ECO:0000256" key="1">
    <source>
        <dbReference type="ARBA" id="ARBA00004496"/>
    </source>
</evidence>
<dbReference type="InterPro" id="IPR028366">
    <property type="entry name" value="PhoU"/>
</dbReference>
<comment type="function">
    <text evidence="7">Plays a role in the regulation of phosphate uptake.</text>
</comment>
<gene>
    <name evidence="9" type="ORF">FD145_1087</name>
</gene>
<dbReference type="GO" id="GO:0005737">
    <property type="term" value="C:cytoplasm"/>
    <property type="evidence" value="ECO:0007669"/>
    <property type="project" value="UniProtKB-SubCell"/>
</dbReference>
<evidence type="ECO:0000313" key="10">
    <source>
        <dbReference type="Proteomes" id="UP000488506"/>
    </source>
</evidence>
<dbReference type="Gene3D" id="1.20.58.220">
    <property type="entry name" value="Phosphate transport system protein phou homolog 2, domain 2"/>
    <property type="match status" value="2"/>
</dbReference>
<comment type="subcellular location">
    <subcellularLocation>
        <location evidence="1 7">Cytoplasm</location>
    </subcellularLocation>
</comment>
<keyword evidence="4 7" id="KW-0813">Transport</keyword>
<protein>
    <recommendedName>
        <fullName evidence="7">Phosphate-specific transport system accessory protein PhoU</fullName>
    </recommendedName>
</protein>
<comment type="caution">
    <text evidence="9">The sequence shown here is derived from an EMBL/GenBank/DDBJ whole genome shotgun (WGS) entry which is preliminary data.</text>
</comment>
<sequence length="224" mass="25009">MEHQYTAYDQELASLKDSILKMGGLVEELIFKSIESLKNRDRNLAKEVIKQDVAVDRLELEIDEQCINLIALRQPKAGDLRFITTGMRIATDLERIGDLAEDIAERSLELADQGPLKPLIDIPKMAELAQAVLRAVLDAFVNGDTAKLKGVWDKEREIDGLRDQVHDELISIMVKDSLSVPRAIPLLLISRHLERIADHATNIAEDVVFMVEAKVVKHGGGEKA</sequence>
<dbReference type="GO" id="GO:0006817">
    <property type="term" value="P:phosphate ion transport"/>
    <property type="evidence" value="ECO:0007669"/>
    <property type="project" value="UniProtKB-KW"/>
</dbReference>
<dbReference type="FunFam" id="1.20.58.220:FF:000004">
    <property type="entry name" value="Phosphate-specific transport system accessory protein PhoU"/>
    <property type="match status" value="1"/>
</dbReference>
<accession>A0A833L350</accession>
<proteinExistence type="inferred from homology"/>
<dbReference type="PIRSF" id="PIRSF003107">
    <property type="entry name" value="PhoU"/>
    <property type="match status" value="1"/>
</dbReference>
<dbReference type="GO" id="GO:0045936">
    <property type="term" value="P:negative regulation of phosphate metabolic process"/>
    <property type="evidence" value="ECO:0007669"/>
    <property type="project" value="InterPro"/>
</dbReference>
<dbReference type="AlphaFoldDB" id="A0A833L350"/>
<dbReference type="Proteomes" id="UP000488506">
    <property type="component" value="Unassembled WGS sequence"/>
</dbReference>
<evidence type="ECO:0000256" key="4">
    <source>
        <dbReference type="ARBA" id="ARBA00022448"/>
    </source>
</evidence>
<dbReference type="PANTHER" id="PTHR42930:SF3">
    <property type="entry name" value="PHOSPHATE-SPECIFIC TRANSPORT SYSTEM ACCESSORY PROTEIN PHOU"/>
    <property type="match status" value="1"/>
</dbReference>
<dbReference type="InterPro" id="IPR026022">
    <property type="entry name" value="PhoU_dom"/>
</dbReference>
<comment type="similarity">
    <text evidence="2 7">Belongs to the PhoU family.</text>
</comment>
<comment type="subunit">
    <text evidence="3 7">Homodimer.</text>
</comment>
<organism evidence="9 10">
    <name type="scientific">Candidatus Saganbacteria bacterium</name>
    <dbReference type="NCBI Taxonomy" id="2575572"/>
    <lineage>
        <taxon>Bacteria</taxon>
        <taxon>Bacillati</taxon>
        <taxon>Saganbacteria</taxon>
    </lineage>
</organism>
<dbReference type="GO" id="GO:0030643">
    <property type="term" value="P:intracellular phosphate ion homeostasis"/>
    <property type="evidence" value="ECO:0007669"/>
    <property type="project" value="InterPro"/>
</dbReference>
<name>A0A833L350_UNCSA</name>
<dbReference type="SUPFAM" id="SSF109755">
    <property type="entry name" value="PhoU-like"/>
    <property type="match status" value="1"/>
</dbReference>
<evidence type="ECO:0000256" key="3">
    <source>
        <dbReference type="ARBA" id="ARBA00011738"/>
    </source>
</evidence>
<dbReference type="NCBIfam" id="TIGR02135">
    <property type="entry name" value="phoU_full"/>
    <property type="match status" value="1"/>
</dbReference>
<dbReference type="InterPro" id="IPR038078">
    <property type="entry name" value="PhoU-like_sf"/>
</dbReference>
<dbReference type="Pfam" id="PF01895">
    <property type="entry name" value="PhoU"/>
    <property type="match status" value="2"/>
</dbReference>
<evidence type="ECO:0000256" key="6">
    <source>
        <dbReference type="ARBA" id="ARBA00022592"/>
    </source>
</evidence>
<feature type="domain" description="PhoU" evidence="8">
    <location>
        <begin position="122"/>
        <end position="207"/>
    </location>
</feature>
<keyword evidence="6 7" id="KW-0592">Phosphate transport</keyword>
<reference evidence="9 10" key="1">
    <citation type="submission" date="2019-12" db="EMBL/GenBank/DDBJ databases">
        <authorList>
            <person name="Wolfe R."/>
            <person name="Danczak R."/>
            <person name="Wilkins M."/>
        </authorList>
    </citation>
    <scope>NUCLEOTIDE SEQUENCE [LARGE SCALE GENOMIC DNA]</scope>
    <source>
        <strain evidence="9">X2_MaxBin.013</strain>
    </source>
</reference>
<evidence type="ECO:0000256" key="7">
    <source>
        <dbReference type="PIRNR" id="PIRNR003107"/>
    </source>
</evidence>
<keyword evidence="5 7" id="KW-0963">Cytoplasm</keyword>
<dbReference type="EMBL" id="WPAF01000018">
    <property type="protein sequence ID" value="KAF0133771.1"/>
    <property type="molecule type" value="Genomic_DNA"/>
</dbReference>
<feature type="domain" description="PhoU" evidence="8">
    <location>
        <begin position="19"/>
        <end position="106"/>
    </location>
</feature>